<dbReference type="InterPro" id="IPR006656">
    <property type="entry name" value="Mopterin_OxRdtase"/>
</dbReference>
<dbReference type="InterPro" id="IPR009010">
    <property type="entry name" value="Asp_de-COase-like_dom_sf"/>
</dbReference>
<dbReference type="InterPro" id="IPR041854">
    <property type="entry name" value="BFD-like_2Fe2S-bd_dom_sf"/>
</dbReference>
<dbReference type="Pfam" id="PF01568">
    <property type="entry name" value="Molydop_binding"/>
    <property type="match status" value="1"/>
</dbReference>
<comment type="similarity">
    <text evidence="4">Belongs to the prokaryotic molybdopterin-containing oxidoreductase family. NasA/NapA/NarB subfamily.</text>
</comment>
<evidence type="ECO:0000256" key="15">
    <source>
        <dbReference type="ARBA" id="ARBA00034078"/>
    </source>
</evidence>
<dbReference type="Gene3D" id="3.40.50.740">
    <property type="match status" value="1"/>
</dbReference>
<keyword evidence="18" id="KW-1185">Reference proteome</keyword>
<evidence type="ECO:0000313" key="17">
    <source>
        <dbReference type="EMBL" id="QAB15035.1"/>
    </source>
</evidence>
<evidence type="ECO:0000256" key="8">
    <source>
        <dbReference type="ARBA" id="ARBA00022714"/>
    </source>
</evidence>
<keyword evidence="10" id="KW-0274">FAD</keyword>
<dbReference type="Gene3D" id="3.40.228.10">
    <property type="entry name" value="Dimethylsulfoxide Reductase, domain 2"/>
    <property type="match status" value="1"/>
</dbReference>
<dbReference type="RefSeq" id="WP_128384637.1">
    <property type="nucleotide sequence ID" value="NZ_CP035033.1"/>
</dbReference>
<evidence type="ECO:0000256" key="4">
    <source>
        <dbReference type="ARBA" id="ARBA00008747"/>
    </source>
</evidence>
<keyword evidence="8" id="KW-0001">2Fe-2S</keyword>
<evidence type="ECO:0000256" key="2">
    <source>
        <dbReference type="ARBA" id="ARBA00001966"/>
    </source>
</evidence>
<keyword evidence="11" id="KW-0560">Oxidoreductase</keyword>
<proteinExistence type="inferred from homology"/>
<dbReference type="PANTHER" id="PTHR43105">
    <property type="entry name" value="RESPIRATORY NITRATE REDUCTASE"/>
    <property type="match status" value="1"/>
</dbReference>
<dbReference type="PANTHER" id="PTHR43105:SF9">
    <property type="entry name" value="NADPH-FE(3+) OXIDOREDUCTASE SUBUNIT ALPHA"/>
    <property type="match status" value="1"/>
</dbReference>
<dbReference type="Gene3D" id="2.40.40.20">
    <property type="match status" value="1"/>
</dbReference>
<evidence type="ECO:0000256" key="7">
    <source>
        <dbReference type="ARBA" id="ARBA00022630"/>
    </source>
</evidence>
<accession>A0A410H291</accession>
<dbReference type="InterPro" id="IPR027467">
    <property type="entry name" value="MopterinOxRdtase_cofactor_BS"/>
</dbReference>
<name>A0A410H291_9GAMM</name>
<protein>
    <submittedName>
        <fullName evidence="17">Nitrate reductase</fullName>
    </submittedName>
</protein>
<dbReference type="Pfam" id="PF04879">
    <property type="entry name" value="Molybdop_Fe4S4"/>
    <property type="match status" value="1"/>
</dbReference>
<keyword evidence="7" id="KW-0285">Flavoprotein</keyword>
<dbReference type="GO" id="GO:0016020">
    <property type="term" value="C:membrane"/>
    <property type="evidence" value="ECO:0007669"/>
    <property type="project" value="TreeGrafter"/>
</dbReference>
<evidence type="ECO:0000256" key="1">
    <source>
        <dbReference type="ARBA" id="ARBA00001942"/>
    </source>
</evidence>
<feature type="domain" description="4Fe-4S Mo/W bis-MGD-type" evidence="16">
    <location>
        <begin position="9"/>
        <end position="70"/>
    </location>
</feature>
<evidence type="ECO:0000256" key="5">
    <source>
        <dbReference type="ARBA" id="ARBA00022485"/>
    </source>
</evidence>
<sequence length="907" mass="99081">MKKPISSFSAAVETTCPYCGVGCGMTVQTREAGLEGMSEIKVSGSRRHPANYGKLCVKGAAAGETIGFDGRMLHPQIDGRIVGWETALSDVANNFKRIIEEHGPDAVAFYVSGQFLTEDYYVANKLIKGFIGTANIDTNSRLCMASAVAGYKRAFGADTVPCSYEDLEQADLITLVGSNAAWAHPIVYQRIAAAKKARPTMKIVVIDPRRTATCDLADLHLPIRPGCDAALFNGLLAYLSNNEAIDQDYIARHTEGFEAALETAQLGQGDLQQLARDCDVEVDALQTWLDWATQTPKMVTLYSQGVNQSTSGVDKSNAIINCHLATGRIGKVGAGPFSITGQPNAMGGREVGGLANQLAAHMDFNRPEDIERVERFWQAPNMARQNGLKAVDMFQAVADGRIKAIWIMNTNPVASMPDADAVKRALQACDYVVVQDCMQHTDTTAVAKVLLPAATWGETDGAVTNSDRTISIQRRFMAGPENTRPDWWILSQVAERMGWGAAFNYRSAVDIFREHARLSGFENDGARDFDISAFSNITEAEYQQFEPVQWPVNAKAPQGTPRMFTDGRFYTPSGKAQLIAIEPRGPQNRESLETPYVFNTGRVRDQWHTMTRTAKTPKLMAHKDEPYLVMHPDDAQAVGVASGELVLAQNDLGRYVGRVEISDGQRKGDVFAPIHWTSQHASEARVDALIPANVDPISGQPELKHARVSLKPFGAKWYGFILTREPLKMAALQGCHWVKVTGQQFVRYEISGCQSIENAQAWAKQVLAPKEQGSDWLEYGDDGQQRYRAAVLENNRMQSVVFIEPGHDMPSRNWLGSLFADLALDDAQRRSVLAGRASGVKDPGKMICSCFGVGLNTIVEAIRSQELHSVEAIGKALKAGTNCGSCVPELTEILAVELASELSGTEG</sequence>
<dbReference type="SUPFAM" id="SSF50692">
    <property type="entry name" value="ADC-like"/>
    <property type="match status" value="1"/>
</dbReference>
<evidence type="ECO:0000256" key="12">
    <source>
        <dbReference type="ARBA" id="ARBA00023004"/>
    </source>
</evidence>
<dbReference type="GO" id="GO:0042128">
    <property type="term" value="P:nitrate assimilation"/>
    <property type="evidence" value="ECO:0007669"/>
    <property type="project" value="UniProtKB-KW"/>
</dbReference>
<dbReference type="InterPro" id="IPR041957">
    <property type="entry name" value="CT_Nitrate-R-NapA-like"/>
</dbReference>
<evidence type="ECO:0000256" key="11">
    <source>
        <dbReference type="ARBA" id="ARBA00023002"/>
    </source>
</evidence>
<dbReference type="GO" id="GO:1990204">
    <property type="term" value="C:oxidoreductase complex"/>
    <property type="evidence" value="ECO:0007669"/>
    <property type="project" value="UniProtKB-ARBA"/>
</dbReference>
<dbReference type="PROSITE" id="PS00551">
    <property type="entry name" value="MOLYBDOPTERIN_PROK_1"/>
    <property type="match status" value="1"/>
</dbReference>
<evidence type="ECO:0000256" key="13">
    <source>
        <dbReference type="ARBA" id="ARBA00023014"/>
    </source>
</evidence>
<evidence type="ECO:0000313" key="18">
    <source>
        <dbReference type="Proteomes" id="UP000285478"/>
    </source>
</evidence>
<keyword evidence="14" id="KW-0534">Nitrate assimilation</keyword>
<keyword evidence="5" id="KW-0004">4Fe-4S</keyword>
<reference evidence="17 18" key="1">
    <citation type="journal article" date="2018" name="Environ. Microbiol.">
        <title>Genomes of ubiquitous marine and hypersaline Hydrogenovibrio, Thiomicrorhabdus and Thiomicrospira spp. encode a diversity of mechanisms to sustain chemolithoautotrophy in heterogeneous environments.</title>
        <authorList>
            <person name="Scott K.M."/>
            <person name="Williams J."/>
            <person name="Porter C.M.B."/>
            <person name="Russel S."/>
            <person name="Harmer T.L."/>
            <person name="Paul J.H."/>
            <person name="Antonen K.M."/>
            <person name="Bridges M.K."/>
            <person name="Camper G.J."/>
            <person name="Campla C.K."/>
            <person name="Casella L.G."/>
            <person name="Chase E."/>
            <person name="Conrad J.W."/>
            <person name="Cruz M.C."/>
            <person name="Dunlap D.S."/>
            <person name="Duran L."/>
            <person name="Fahsbender E.M."/>
            <person name="Goldsmith D.B."/>
            <person name="Keeley R.F."/>
            <person name="Kondoff M.R."/>
            <person name="Kussy B.I."/>
            <person name="Lane M.K."/>
            <person name="Lawler S."/>
            <person name="Leigh B.A."/>
            <person name="Lewis C."/>
            <person name="Lostal L.M."/>
            <person name="Marking D."/>
            <person name="Mancera P.A."/>
            <person name="McClenthan E.C."/>
            <person name="McIntyre E.A."/>
            <person name="Mine J.A."/>
            <person name="Modi S."/>
            <person name="Moore B.D."/>
            <person name="Morgan W.A."/>
            <person name="Nelson K.M."/>
            <person name="Nguyen K.N."/>
            <person name="Ogburn N."/>
            <person name="Parrino D.G."/>
            <person name="Pedapudi A.D."/>
            <person name="Pelham R.P."/>
            <person name="Preece A.M."/>
            <person name="Rampersad E.A."/>
            <person name="Richardson J.C."/>
            <person name="Rodgers C.M."/>
            <person name="Schaffer B.L."/>
            <person name="Sheridan N.E."/>
            <person name="Solone M.R."/>
            <person name="Staley Z.R."/>
            <person name="Tabuchi M."/>
            <person name="Waide R.J."/>
            <person name="Wanjugi P.W."/>
            <person name="Young S."/>
            <person name="Clum A."/>
            <person name="Daum C."/>
            <person name="Huntemann M."/>
            <person name="Ivanova N."/>
            <person name="Kyrpides N."/>
            <person name="Mikhailova N."/>
            <person name="Palaniappan K."/>
            <person name="Pillay M."/>
            <person name="Reddy T.B.K."/>
            <person name="Shapiro N."/>
            <person name="Stamatis D."/>
            <person name="Varghese N."/>
            <person name="Woyke T."/>
            <person name="Boden R."/>
            <person name="Freyermuth S.K."/>
            <person name="Kerfeld C.A."/>
        </authorList>
    </citation>
    <scope>NUCLEOTIDE SEQUENCE [LARGE SCALE GENOMIC DNA]</scope>
    <source>
        <strain evidence="17 18">JR-2</strain>
    </source>
</reference>
<dbReference type="AlphaFoldDB" id="A0A410H291"/>
<dbReference type="InterPro" id="IPR050123">
    <property type="entry name" value="Prok_molybdopt-oxidoreductase"/>
</dbReference>
<dbReference type="InterPro" id="IPR007419">
    <property type="entry name" value="BFD-like_2Fe2S-bd_dom"/>
</dbReference>
<keyword evidence="9" id="KW-0479">Metal-binding</keyword>
<dbReference type="InterPro" id="IPR006963">
    <property type="entry name" value="Mopterin_OxRdtase_4Fe-4S_dom"/>
</dbReference>
<keyword evidence="13" id="KW-0411">Iron-sulfur</keyword>
<dbReference type="PROSITE" id="PS51669">
    <property type="entry name" value="4FE4S_MOW_BIS_MGD"/>
    <property type="match status" value="1"/>
</dbReference>
<dbReference type="KEGG" id="htr:EPV75_04790"/>
<dbReference type="InterPro" id="IPR006657">
    <property type="entry name" value="MoPterin_dinucl-bd_dom"/>
</dbReference>
<dbReference type="GO" id="GO:0043546">
    <property type="term" value="F:molybdopterin cofactor binding"/>
    <property type="evidence" value="ECO:0007669"/>
    <property type="project" value="InterPro"/>
</dbReference>
<dbReference type="GO" id="GO:0046872">
    <property type="term" value="F:metal ion binding"/>
    <property type="evidence" value="ECO:0007669"/>
    <property type="project" value="UniProtKB-KW"/>
</dbReference>
<organism evidence="17 18">
    <name type="scientific">Hydrogenovibrio thermophilus</name>
    <dbReference type="NCBI Taxonomy" id="265883"/>
    <lineage>
        <taxon>Bacteria</taxon>
        <taxon>Pseudomonadati</taxon>
        <taxon>Pseudomonadota</taxon>
        <taxon>Gammaproteobacteria</taxon>
        <taxon>Thiotrichales</taxon>
        <taxon>Piscirickettsiaceae</taxon>
        <taxon>Hydrogenovibrio</taxon>
    </lineage>
</organism>
<gene>
    <name evidence="17" type="ORF">EPV75_04790</name>
</gene>
<evidence type="ECO:0000256" key="3">
    <source>
        <dbReference type="ARBA" id="ARBA00001974"/>
    </source>
</evidence>
<dbReference type="Pfam" id="PF04324">
    <property type="entry name" value="Fer2_BFD"/>
    <property type="match status" value="1"/>
</dbReference>
<keyword evidence="12" id="KW-0408">Iron</keyword>
<dbReference type="GO" id="GO:0016491">
    <property type="term" value="F:oxidoreductase activity"/>
    <property type="evidence" value="ECO:0007669"/>
    <property type="project" value="UniProtKB-KW"/>
</dbReference>
<dbReference type="GO" id="GO:0051537">
    <property type="term" value="F:2 iron, 2 sulfur cluster binding"/>
    <property type="evidence" value="ECO:0007669"/>
    <property type="project" value="UniProtKB-KW"/>
</dbReference>
<dbReference type="FunFam" id="1.10.10.1100:FF:000002">
    <property type="entry name" value="Nitrite reductase large subunit"/>
    <property type="match status" value="1"/>
</dbReference>
<evidence type="ECO:0000256" key="6">
    <source>
        <dbReference type="ARBA" id="ARBA00022505"/>
    </source>
</evidence>
<dbReference type="Gene3D" id="1.10.10.1100">
    <property type="entry name" value="BFD-like [2Fe-2S]-binding domain"/>
    <property type="match status" value="1"/>
</dbReference>
<evidence type="ECO:0000256" key="10">
    <source>
        <dbReference type="ARBA" id="ARBA00022827"/>
    </source>
</evidence>
<comment type="cofactor">
    <cofactor evidence="2">
        <name>[4Fe-4S] cluster</name>
        <dbReference type="ChEBI" id="CHEBI:49883"/>
    </cofactor>
</comment>
<evidence type="ECO:0000256" key="9">
    <source>
        <dbReference type="ARBA" id="ARBA00022723"/>
    </source>
</evidence>
<dbReference type="CDD" id="cd02791">
    <property type="entry name" value="MopB_CT_Nitrate-R-NapA-like"/>
    <property type="match status" value="1"/>
</dbReference>
<keyword evidence="6" id="KW-0500">Molybdenum</keyword>
<comment type="cofactor">
    <cofactor evidence="1">
        <name>Mo-bis(molybdopterin guanine dinucleotide)</name>
        <dbReference type="ChEBI" id="CHEBI:60539"/>
    </cofactor>
</comment>
<dbReference type="GO" id="GO:0045333">
    <property type="term" value="P:cellular respiration"/>
    <property type="evidence" value="ECO:0007669"/>
    <property type="project" value="UniProtKB-ARBA"/>
</dbReference>
<comment type="cofactor">
    <cofactor evidence="3">
        <name>FAD</name>
        <dbReference type="ChEBI" id="CHEBI:57692"/>
    </cofactor>
</comment>
<evidence type="ECO:0000256" key="14">
    <source>
        <dbReference type="ARBA" id="ARBA00023063"/>
    </source>
</evidence>
<comment type="cofactor">
    <cofactor evidence="15">
        <name>[2Fe-2S] cluster</name>
        <dbReference type="ChEBI" id="CHEBI:190135"/>
    </cofactor>
</comment>
<evidence type="ECO:0000259" key="16">
    <source>
        <dbReference type="PROSITE" id="PS51669"/>
    </source>
</evidence>
<dbReference type="SUPFAM" id="SSF53706">
    <property type="entry name" value="Formate dehydrogenase/DMSO reductase, domains 1-3"/>
    <property type="match status" value="1"/>
</dbReference>
<dbReference type="EMBL" id="CP035033">
    <property type="protein sequence ID" value="QAB15035.1"/>
    <property type="molecule type" value="Genomic_DNA"/>
</dbReference>
<dbReference type="GO" id="GO:0051539">
    <property type="term" value="F:4 iron, 4 sulfur cluster binding"/>
    <property type="evidence" value="ECO:0007669"/>
    <property type="project" value="UniProtKB-KW"/>
</dbReference>
<dbReference type="Proteomes" id="UP000285478">
    <property type="component" value="Chromosome"/>
</dbReference>
<dbReference type="Pfam" id="PF00384">
    <property type="entry name" value="Molybdopterin"/>
    <property type="match status" value="1"/>
</dbReference>
<dbReference type="SMART" id="SM00926">
    <property type="entry name" value="Molybdop_Fe4S4"/>
    <property type="match status" value="1"/>
</dbReference>
<dbReference type="CDD" id="cd02754">
    <property type="entry name" value="MopB_Nitrate-R-NapA-like"/>
    <property type="match status" value="1"/>
</dbReference>
<dbReference type="Gene3D" id="2.20.25.90">
    <property type="entry name" value="ADC-like domains"/>
    <property type="match status" value="1"/>
</dbReference>